<dbReference type="FunFam" id="3.40.50.300:FF:000006">
    <property type="entry name" value="DNA-binding transcriptional regulator NtrC"/>
    <property type="match status" value="1"/>
</dbReference>
<name>A0A3B0TRU7_9ZZZZ</name>
<dbReference type="SUPFAM" id="SSF52540">
    <property type="entry name" value="P-loop containing nucleoside triphosphate hydrolases"/>
    <property type="match status" value="1"/>
</dbReference>
<dbReference type="Gene3D" id="3.30.450.40">
    <property type="match status" value="1"/>
</dbReference>
<dbReference type="Gene3D" id="1.10.10.60">
    <property type="entry name" value="Homeodomain-like"/>
    <property type="match status" value="1"/>
</dbReference>
<evidence type="ECO:0000256" key="3">
    <source>
        <dbReference type="ARBA" id="ARBA00023015"/>
    </source>
</evidence>
<accession>A0A3B0TRU7</accession>
<dbReference type="PROSITE" id="PS00676">
    <property type="entry name" value="SIGMA54_INTERACT_2"/>
    <property type="match status" value="1"/>
</dbReference>
<dbReference type="InterPro" id="IPR025943">
    <property type="entry name" value="Sigma_54_int_dom_ATP-bd_2"/>
</dbReference>
<dbReference type="GO" id="GO:0003677">
    <property type="term" value="F:DNA binding"/>
    <property type="evidence" value="ECO:0007669"/>
    <property type="project" value="UniProtKB-KW"/>
</dbReference>
<evidence type="ECO:0000259" key="6">
    <source>
        <dbReference type="PROSITE" id="PS50045"/>
    </source>
</evidence>
<feature type="domain" description="Sigma-54 factor interaction" evidence="6">
    <location>
        <begin position="336"/>
        <end position="559"/>
    </location>
</feature>
<dbReference type="AlphaFoldDB" id="A0A3B0TRU7"/>
<dbReference type="InterPro" id="IPR025662">
    <property type="entry name" value="Sigma_54_int_dom_ATP-bd_1"/>
</dbReference>
<evidence type="ECO:0000256" key="4">
    <source>
        <dbReference type="ARBA" id="ARBA00023125"/>
    </source>
</evidence>
<dbReference type="Pfam" id="PF01590">
    <property type="entry name" value="GAF"/>
    <property type="match status" value="1"/>
</dbReference>
<dbReference type="InterPro" id="IPR029016">
    <property type="entry name" value="GAF-like_dom_sf"/>
</dbReference>
<organism evidence="7">
    <name type="scientific">hydrothermal vent metagenome</name>
    <dbReference type="NCBI Taxonomy" id="652676"/>
    <lineage>
        <taxon>unclassified sequences</taxon>
        <taxon>metagenomes</taxon>
        <taxon>ecological metagenomes</taxon>
    </lineage>
</organism>
<evidence type="ECO:0000256" key="5">
    <source>
        <dbReference type="ARBA" id="ARBA00023163"/>
    </source>
</evidence>
<dbReference type="PROSITE" id="PS00675">
    <property type="entry name" value="SIGMA54_INTERACT_1"/>
    <property type="match status" value="1"/>
</dbReference>
<dbReference type="Pfam" id="PF25601">
    <property type="entry name" value="AAA_lid_14"/>
    <property type="match status" value="1"/>
</dbReference>
<dbReference type="SMART" id="SM00382">
    <property type="entry name" value="AAA"/>
    <property type="match status" value="1"/>
</dbReference>
<dbReference type="InterPro" id="IPR003593">
    <property type="entry name" value="AAA+_ATPase"/>
</dbReference>
<keyword evidence="1" id="KW-0547">Nucleotide-binding</keyword>
<dbReference type="Gene3D" id="3.40.50.300">
    <property type="entry name" value="P-loop containing nucleotide triphosphate hydrolases"/>
    <property type="match status" value="1"/>
</dbReference>
<keyword evidence="2" id="KW-0067">ATP-binding</keyword>
<protein>
    <submittedName>
        <fullName evidence="7">Nitrogen regulation protein NR(I)</fullName>
    </submittedName>
</protein>
<dbReference type="GO" id="GO:0005524">
    <property type="term" value="F:ATP binding"/>
    <property type="evidence" value="ECO:0007669"/>
    <property type="project" value="UniProtKB-KW"/>
</dbReference>
<dbReference type="Gene3D" id="1.10.8.60">
    <property type="match status" value="1"/>
</dbReference>
<dbReference type="InterPro" id="IPR002078">
    <property type="entry name" value="Sigma_54_int"/>
</dbReference>
<keyword evidence="4" id="KW-0238">DNA-binding</keyword>
<gene>
    <name evidence="7" type="ORF">MNBD_ALPHA12-799</name>
</gene>
<dbReference type="Pfam" id="PF00158">
    <property type="entry name" value="Sigma54_activat"/>
    <property type="match status" value="1"/>
</dbReference>
<reference evidence="7" key="1">
    <citation type="submission" date="2018-06" db="EMBL/GenBank/DDBJ databases">
        <authorList>
            <person name="Zhirakovskaya E."/>
        </authorList>
    </citation>
    <scope>NUCLEOTIDE SEQUENCE</scope>
</reference>
<evidence type="ECO:0000256" key="1">
    <source>
        <dbReference type="ARBA" id="ARBA00022741"/>
    </source>
</evidence>
<dbReference type="InterPro" id="IPR027417">
    <property type="entry name" value="P-loop_NTPase"/>
</dbReference>
<proteinExistence type="predicted"/>
<evidence type="ECO:0000313" key="7">
    <source>
        <dbReference type="EMBL" id="VAW20668.1"/>
    </source>
</evidence>
<sequence>MLSRSERLKRARITLMQGGQVGGNLANPQIVQSWERCLALGLDPNARPACLQVSENELRRLRERDELAHRFAVGEMHALYQQIAGSNFLIAFGNSQGIVLETVADGNFKNSDPGKAIVAGAIWSEEKRGTNALGTCARDMHPIIVHGEEHFFVDHCDVSCFAAPIFHSDGMLAGVLDASSDCSARHAHTLALMRMAATHMENSLFLAQQDEHIVVLFHSRWELLNSVSGGLASFDTNGRLNAINQRGKEILRGLSVRPGVAFETIFDISFSAALAEMADSHHPTLRDLLGSRYSVLWRNRHSFEKRIINAPARPENSPPGEIKPKAEIKLDPARGFVASDPRVRHLLGQVERAVKFNPPFLIQGESGTGKEVLARHIHKSSKRKGKFVAINCGALPEQLLEAELFGYVAGAFTGAHGKGSDGLAVAADKGTLFLDEIGDLAMAGQVALLRFLDSSEVRPVGGTKSQKLDLQIITASNINLDNAVAAKKFREDLYFRLGVVKLELPPLRMRNDFGEIVEQMLLEISPEHRITPDGALMLALYPWRGNIRELRSRLLQLVMSASETVISSGDVEALLGATPDNQQQTGPVSLKAKIGRQVTEMLQINGNNISLTARELGVSRNTVYKYARNGNGTSFGEKNIGGEKGAD</sequence>
<dbReference type="InterPro" id="IPR058031">
    <property type="entry name" value="AAA_lid_NorR"/>
</dbReference>
<dbReference type="EMBL" id="UOEO01000144">
    <property type="protein sequence ID" value="VAW20668.1"/>
    <property type="molecule type" value="Genomic_DNA"/>
</dbReference>
<dbReference type="InterPro" id="IPR003018">
    <property type="entry name" value="GAF"/>
</dbReference>
<dbReference type="CDD" id="cd00009">
    <property type="entry name" value="AAA"/>
    <property type="match status" value="1"/>
</dbReference>
<dbReference type="PANTHER" id="PTHR32071">
    <property type="entry name" value="TRANSCRIPTIONAL REGULATORY PROTEIN"/>
    <property type="match status" value="1"/>
</dbReference>
<keyword evidence="5" id="KW-0804">Transcription</keyword>
<evidence type="ECO:0000256" key="2">
    <source>
        <dbReference type="ARBA" id="ARBA00022840"/>
    </source>
</evidence>
<keyword evidence="3" id="KW-0805">Transcription regulation</keyword>
<dbReference type="GO" id="GO:0006355">
    <property type="term" value="P:regulation of DNA-templated transcription"/>
    <property type="evidence" value="ECO:0007669"/>
    <property type="project" value="InterPro"/>
</dbReference>
<dbReference type="PROSITE" id="PS50045">
    <property type="entry name" value="SIGMA54_INTERACT_4"/>
    <property type="match status" value="1"/>
</dbReference>